<organism evidence="7 8">
    <name type="scientific">Rhodocytophaga aerolata</name>
    <dbReference type="NCBI Taxonomy" id="455078"/>
    <lineage>
        <taxon>Bacteria</taxon>
        <taxon>Pseudomonadati</taxon>
        <taxon>Bacteroidota</taxon>
        <taxon>Cytophagia</taxon>
        <taxon>Cytophagales</taxon>
        <taxon>Rhodocytophagaceae</taxon>
        <taxon>Rhodocytophaga</taxon>
    </lineage>
</organism>
<evidence type="ECO:0000256" key="4">
    <source>
        <dbReference type="ARBA" id="ARBA00022989"/>
    </source>
</evidence>
<keyword evidence="2" id="KW-1003">Cell membrane</keyword>
<dbReference type="RefSeq" id="WP_302038206.1">
    <property type="nucleotide sequence ID" value="NZ_JAUKPO010000007.1"/>
</dbReference>
<dbReference type="PIRSF" id="PIRSF035875">
    <property type="entry name" value="RNase_BN"/>
    <property type="match status" value="1"/>
</dbReference>
<dbReference type="PANTHER" id="PTHR30213:SF1">
    <property type="entry name" value="INNER MEMBRANE PROTEIN YHJD"/>
    <property type="match status" value="1"/>
</dbReference>
<evidence type="ECO:0000256" key="2">
    <source>
        <dbReference type="ARBA" id="ARBA00022475"/>
    </source>
</evidence>
<evidence type="ECO:0000256" key="3">
    <source>
        <dbReference type="ARBA" id="ARBA00022692"/>
    </source>
</evidence>
<name>A0ABT8R9G1_9BACT</name>
<feature type="transmembrane region" description="Helical" evidence="6">
    <location>
        <begin position="191"/>
        <end position="210"/>
    </location>
</feature>
<dbReference type="Proteomes" id="UP001168528">
    <property type="component" value="Unassembled WGS sequence"/>
</dbReference>
<evidence type="ECO:0000313" key="8">
    <source>
        <dbReference type="Proteomes" id="UP001168528"/>
    </source>
</evidence>
<dbReference type="PANTHER" id="PTHR30213">
    <property type="entry name" value="INNER MEMBRANE PROTEIN YHJD"/>
    <property type="match status" value="1"/>
</dbReference>
<feature type="transmembrane region" description="Helical" evidence="6">
    <location>
        <begin position="117"/>
        <end position="143"/>
    </location>
</feature>
<keyword evidence="5 6" id="KW-0472">Membrane</keyword>
<keyword evidence="3 6" id="KW-0812">Transmembrane</keyword>
<proteinExistence type="predicted"/>
<feature type="transmembrane region" description="Helical" evidence="6">
    <location>
        <begin position="7"/>
        <end position="28"/>
    </location>
</feature>
<feature type="transmembrane region" description="Helical" evidence="6">
    <location>
        <begin position="158"/>
        <end position="179"/>
    </location>
</feature>
<gene>
    <name evidence="7" type="ORF">Q0590_14125</name>
</gene>
<dbReference type="InterPro" id="IPR017039">
    <property type="entry name" value="Virul_fac_BrkB"/>
</dbReference>
<evidence type="ECO:0000256" key="6">
    <source>
        <dbReference type="SAM" id="Phobius"/>
    </source>
</evidence>
<evidence type="ECO:0000256" key="5">
    <source>
        <dbReference type="ARBA" id="ARBA00023136"/>
    </source>
</evidence>
<comment type="subcellular location">
    <subcellularLocation>
        <location evidence="1">Cell membrane</location>
        <topology evidence="1">Multi-pass membrane protein</topology>
    </subcellularLocation>
</comment>
<reference evidence="7" key="1">
    <citation type="submission" date="2023-07" db="EMBL/GenBank/DDBJ databases">
        <title>The genome sequence of Rhodocytophaga aerolata KACC 12507.</title>
        <authorList>
            <person name="Zhang X."/>
        </authorList>
    </citation>
    <scope>NUCLEOTIDE SEQUENCE</scope>
    <source>
        <strain evidence="7">KACC 12507</strain>
    </source>
</reference>
<dbReference type="EMBL" id="JAUKPO010000007">
    <property type="protein sequence ID" value="MDO1447402.1"/>
    <property type="molecule type" value="Genomic_DNA"/>
</dbReference>
<keyword evidence="8" id="KW-1185">Reference proteome</keyword>
<sequence length="275" mass="30886">MASSTAYFTIFALPPILIILINLLGVFLNERIVSGELFGELKESFGEAGTAQLETIFNNLQQREGNWLFTVGGIILLFFISTTLFIVVQGYIDELWDIKPRKSSKKEELTLRLKQRIISLGIIIFSGLLVLSSLVSDTLLYLLGRYLAKTIPRYDFDIIHIISHFISIVVETTWFAVLFKYLPSMRTAWKAVFAGAVVTGIMFESGKVIMGKLLVNSGVSSIYGAAGSFVILLLFIFYSSMILFYGASFTKTFAQHTGKYMTPKPYAIKYEIKEL</sequence>
<dbReference type="Pfam" id="PF03631">
    <property type="entry name" value="Virul_fac_BrkB"/>
    <property type="match status" value="1"/>
</dbReference>
<evidence type="ECO:0000313" key="7">
    <source>
        <dbReference type="EMBL" id="MDO1447402.1"/>
    </source>
</evidence>
<keyword evidence="4 6" id="KW-1133">Transmembrane helix</keyword>
<feature type="transmembrane region" description="Helical" evidence="6">
    <location>
        <begin position="67"/>
        <end position="96"/>
    </location>
</feature>
<comment type="caution">
    <text evidence="7">The sequence shown here is derived from an EMBL/GenBank/DDBJ whole genome shotgun (WGS) entry which is preliminary data.</text>
</comment>
<evidence type="ECO:0000256" key="1">
    <source>
        <dbReference type="ARBA" id="ARBA00004651"/>
    </source>
</evidence>
<accession>A0ABT8R9G1</accession>
<feature type="transmembrane region" description="Helical" evidence="6">
    <location>
        <begin position="222"/>
        <end position="245"/>
    </location>
</feature>
<protein>
    <submittedName>
        <fullName evidence="7">YihY/virulence factor BrkB family protein</fullName>
    </submittedName>
</protein>